<accession>A0A919CQK6</accession>
<feature type="modified residue" description="4-aspartylphosphate" evidence="1">
    <location>
        <position position="65"/>
    </location>
</feature>
<evidence type="ECO:0000256" key="1">
    <source>
        <dbReference type="PROSITE-ProRule" id="PRU00169"/>
    </source>
</evidence>
<dbReference type="Proteomes" id="UP000630353">
    <property type="component" value="Unassembled WGS sequence"/>
</dbReference>
<dbReference type="PROSITE" id="PS50110">
    <property type="entry name" value="RESPONSE_REGULATORY"/>
    <property type="match status" value="1"/>
</dbReference>
<evidence type="ECO:0000313" key="4">
    <source>
        <dbReference type="Proteomes" id="UP000630353"/>
    </source>
</evidence>
<dbReference type="InterPro" id="IPR011006">
    <property type="entry name" value="CheY-like_superfamily"/>
</dbReference>
<dbReference type="EMBL" id="BMZS01000006">
    <property type="protein sequence ID" value="GHD53022.1"/>
    <property type="molecule type" value="Genomic_DNA"/>
</dbReference>
<dbReference type="AlphaFoldDB" id="A0A919CQK6"/>
<sequence>MRMIRAMHETKGRVLVVGEDIGVMRELTRVAVGSEGPTVEWVAGAAEAVELLGRATHDFVLVLVDKQLKDGTPFDVFRFVRRDPDAPYPGLALGLVGEALTEADIRKSAVLGCLHFLGRPLQAEPVAQALSQWPADRTDFIVSGSYTGPDRRRANRQQMVDRRTVTGPAEQTVASTSLGFEIKPSTTVFRFRRMPTAEPDLALALRNGLSSETIEPARAHIRLKKEQALAMLGLTRHRMDEAFAELAGKPDREALKRLNAVAREAAALTETRGLLLVGMIVRGLVGHTADTGRPVRGVLALLRAYLDALRDALAREIIDDGGPVGRQILATLKAAEESVEAAAPGAGGGTAASSG</sequence>
<keyword evidence="4" id="KW-1185">Reference proteome</keyword>
<evidence type="ECO:0000259" key="2">
    <source>
        <dbReference type="PROSITE" id="PS50110"/>
    </source>
</evidence>
<feature type="domain" description="Response regulatory" evidence="2">
    <location>
        <begin position="14"/>
        <end position="134"/>
    </location>
</feature>
<reference evidence="3" key="1">
    <citation type="journal article" date="2014" name="Int. J. Syst. Evol. Microbiol.">
        <title>Complete genome sequence of Corynebacterium casei LMG S-19264T (=DSM 44701T), isolated from a smear-ripened cheese.</title>
        <authorList>
            <consortium name="US DOE Joint Genome Institute (JGI-PGF)"/>
            <person name="Walter F."/>
            <person name="Albersmeier A."/>
            <person name="Kalinowski J."/>
            <person name="Ruckert C."/>
        </authorList>
    </citation>
    <scope>NUCLEOTIDE SEQUENCE</scope>
    <source>
        <strain evidence="3">KCTC 42651</strain>
    </source>
</reference>
<reference evidence="3" key="2">
    <citation type="submission" date="2020-09" db="EMBL/GenBank/DDBJ databases">
        <authorList>
            <person name="Sun Q."/>
            <person name="Kim S."/>
        </authorList>
    </citation>
    <scope>NUCLEOTIDE SEQUENCE</scope>
    <source>
        <strain evidence="3">KCTC 42651</strain>
    </source>
</reference>
<dbReference type="Gene3D" id="3.40.50.2300">
    <property type="match status" value="1"/>
</dbReference>
<dbReference type="InterPro" id="IPR001789">
    <property type="entry name" value="Sig_transdc_resp-reg_receiver"/>
</dbReference>
<protein>
    <recommendedName>
        <fullName evidence="2">Response regulatory domain-containing protein</fullName>
    </recommendedName>
</protein>
<keyword evidence="1" id="KW-0597">Phosphoprotein</keyword>
<dbReference type="SUPFAM" id="SSF52172">
    <property type="entry name" value="CheY-like"/>
    <property type="match status" value="1"/>
</dbReference>
<name>A0A919CQK6_9PROT</name>
<evidence type="ECO:0000313" key="3">
    <source>
        <dbReference type="EMBL" id="GHD53022.1"/>
    </source>
</evidence>
<organism evidence="3 4">
    <name type="scientific">Thalassobaculum fulvum</name>
    <dbReference type="NCBI Taxonomy" id="1633335"/>
    <lineage>
        <taxon>Bacteria</taxon>
        <taxon>Pseudomonadati</taxon>
        <taxon>Pseudomonadota</taxon>
        <taxon>Alphaproteobacteria</taxon>
        <taxon>Rhodospirillales</taxon>
        <taxon>Thalassobaculaceae</taxon>
        <taxon>Thalassobaculum</taxon>
    </lineage>
</organism>
<comment type="caution">
    <text evidence="3">The sequence shown here is derived from an EMBL/GenBank/DDBJ whole genome shotgun (WGS) entry which is preliminary data.</text>
</comment>
<proteinExistence type="predicted"/>
<gene>
    <name evidence="3" type="ORF">GCM10017083_29150</name>
</gene>
<dbReference type="GO" id="GO:0000160">
    <property type="term" value="P:phosphorelay signal transduction system"/>
    <property type="evidence" value="ECO:0007669"/>
    <property type="project" value="InterPro"/>
</dbReference>